<dbReference type="Proteomes" id="UP000838763">
    <property type="component" value="Unassembled WGS sequence"/>
</dbReference>
<gene>
    <name evidence="1" type="ORF">PPNO1_LOCUS8938</name>
</gene>
<accession>A0A9P1MG14</accession>
<keyword evidence="2" id="KW-1185">Reference proteome</keyword>
<comment type="caution">
    <text evidence="1">The sequence shown here is derived from an EMBL/GenBank/DDBJ whole genome shotgun (WGS) entry which is preliminary data.</text>
</comment>
<evidence type="ECO:0000313" key="1">
    <source>
        <dbReference type="EMBL" id="CAI4219373.1"/>
    </source>
</evidence>
<protein>
    <submittedName>
        <fullName evidence="1">Uncharacterized protein</fullName>
    </submittedName>
</protein>
<proteinExistence type="predicted"/>
<evidence type="ECO:0000313" key="2">
    <source>
        <dbReference type="Proteomes" id="UP000838763"/>
    </source>
</evidence>
<name>A0A9P1MG14_9PEZI</name>
<organism evidence="1 2">
    <name type="scientific">Parascedosporium putredinis</name>
    <dbReference type="NCBI Taxonomy" id="1442378"/>
    <lineage>
        <taxon>Eukaryota</taxon>
        <taxon>Fungi</taxon>
        <taxon>Dikarya</taxon>
        <taxon>Ascomycota</taxon>
        <taxon>Pezizomycotina</taxon>
        <taxon>Sordariomycetes</taxon>
        <taxon>Hypocreomycetidae</taxon>
        <taxon>Microascales</taxon>
        <taxon>Microascaceae</taxon>
        <taxon>Parascedosporium</taxon>
    </lineage>
</organism>
<dbReference type="OrthoDB" id="5194807at2759"/>
<reference evidence="1" key="1">
    <citation type="submission" date="2022-11" db="EMBL/GenBank/DDBJ databases">
        <authorList>
            <person name="Scott C."/>
            <person name="Bruce N."/>
        </authorList>
    </citation>
    <scope>NUCLEOTIDE SEQUENCE</scope>
</reference>
<dbReference type="AlphaFoldDB" id="A0A9P1MG14"/>
<sequence length="105" mass="11893">MVGRIPFIRSSESLCYGVAGVGALAPFLCFIPGAEERIAMQTARWAPRWERNISFITPTVQRGIRRVEPPLSKTVRKIENRLPLEKVARRVDTGIKRGLVKVSRY</sequence>
<dbReference type="EMBL" id="CALLCH030000019">
    <property type="protein sequence ID" value="CAI4219373.1"/>
    <property type="molecule type" value="Genomic_DNA"/>
</dbReference>